<keyword evidence="2" id="KW-0805">Transcription regulation</keyword>
<gene>
    <name evidence="7" type="ORF">PIB30_047369</name>
</gene>
<keyword evidence="3" id="KW-0804">Transcription</keyword>
<proteinExistence type="inferred from homology"/>
<dbReference type="Pfam" id="PF03514">
    <property type="entry name" value="GRAS"/>
    <property type="match status" value="1"/>
</dbReference>
<feature type="region of interest" description="VHIID" evidence="5">
    <location>
        <begin position="249"/>
        <end position="314"/>
    </location>
</feature>
<keyword evidence="8" id="KW-1185">Reference proteome</keyword>
<comment type="similarity">
    <text evidence="5">Belongs to the GRAS family.</text>
</comment>
<evidence type="ECO:0000256" key="5">
    <source>
        <dbReference type="PROSITE-ProRule" id="PRU01191"/>
    </source>
</evidence>
<evidence type="ECO:0000313" key="8">
    <source>
        <dbReference type="Proteomes" id="UP001341840"/>
    </source>
</evidence>
<comment type="subcellular location">
    <subcellularLocation>
        <location evidence="1">Nucleus</location>
    </subcellularLocation>
</comment>
<feature type="region of interest" description="Disordered" evidence="6">
    <location>
        <begin position="75"/>
        <end position="104"/>
    </location>
</feature>
<dbReference type="PANTHER" id="PTHR31636">
    <property type="entry name" value="OSJNBA0084A10.13 PROTEIN-RELATED"/>
    <property type="match status" value="1"/>
</dbReference>
<organism evidence="7 8">
    <name type="scientific">Stylosanthes scabra</name>
    <dbReference type="NCBI Taxonomy" id="79078"/>
    <lineage>
        <taxon>Eukaryota</taxon>
        <taxon>Viridiplantae</taxon>
        <taxon>Streptophyta</taxon>
        <taxon>Embryophyta</taxon>
        <taxon>Tracheophyta</taxon>
        <taxon>Spermatophyta</taxon>
        <taxon>Magnoliopsida</taxon>
        <taxon>eudicotyledons</taxon>
        <taxon>Gunneridae</taxon>
        <taxon>Pentapetalae</taxon>
        <taxon>rosids</taxon>
        <taxon>fabids</taxon>
        <taxon>Fabales</taxon>
        <taxon>Fabaceae</taxon>
        <taxon>Papilionoideae</taxon>
        <taxon>50 kb inversion clade</taxon>
        <taxon>dalbergioids sensu lato</taxon>
        <taxon>Dalbergieae</taxon>
        <taxon>Pterocarpus clade</taxon>
        <taxon>Stylosanthes</taxon>
    </lineage>
</organism>
<dbReference type="Proteomes" id="UP001341840">
    <property type="component" value="Unassembled WGS sequence"/>
</dbReference>
<feature type="region of interest" description="SAW" evidence="5">
    <location>
        <begin position="456"/>
        <end position="534"/>
    </location>
</feature>
<feature type="short sequence motif" description="VHIID" evidence="5">
    <location>
        <begin position="280"/>
        <end position="284"/>
    </location>
</feature>
<evidence type="ECO:0000313" key="7">
    <source>
        <dbReference type="EMBL" id="MED6172149.1"/>
    </source>
</evidence>
<feature type="region of interest" description="Leucine repeat II (LRII)" evidence="5">
    <location>
        <begin position="324"/>
        <end position="356"/>
    </location>
</feature>
<keyword evidence="4" id="KW-0539">Nucleus</keyword>
<dbReference type="InterPro" id="IPR005202">
    <property type="entry name" value="TF_GRAS"/>
</dbReference>
<protein>
    <submittedName>
        <fullName evidence="7">Uncharacterized protein</fullName>
    </submittedName>
</protein>
<evidence type="ECO:0000256" key="3">
    <source>
        <dbReference type="ARBA" id="ARBA00023163"/>
    </source>
</evidence>
<dbReference type="EMBL" id="JASCZI010151337">
    <property type="protein sequence ID" value="MED6172149.1"/>
    <property type="molecule type" value="Genomic_DNA"/>
</dbReference>
<evidence type="ECO:0000256" key="4">
    <source>
        <dbReference type="ARBA" id="ARBA00023242"/>
    </source>
</evidence>
<sequence length="543" mass="61213">MMKVGFEVVHGNSNMINRSSMHETWDYPNLVSLPPPIPSIQFPLKPSPNEIQQNETCDWVDNIAKHLNVNVDEDLPHQQTTNDDNNNFLLLSNNNNPSSSHHPNFNPIRKTTFWKTPFDPCTNIDPPTTNSFDLHQIQSNTSNLDHNIIINNNHSSCTTTNNNNNNIHDQSLNLITLLMECAVAISVDNLVDAQRMLLELTQLASPYKASCAERVVAYFAKAMNSRVMNSFLGVCSPLIIDHKSIHSSFQVFNNVSPFIKFAHFTSNQAILEAVNRCQCIHIIDLDIMQGLQWPAFFHILATRYEGPPEVTMTGIGASMDLLVKTGKQLSNFARRLGMSLRFHPVVAKFGEIDASMVQIRPCETVAVHWLQHSMYDSTGPDLKTLRLIKELEPRIITLVEQDVNNNGGSFLDRFVGSLHYYSTLFDSLGVYLEIDDPNRHNVEHGVFSREINNILAIGGPSRSGEEKFVRQWRSELISRSNWFVQVPMSANSMAQAQLILNMFSPAHGYSLAQVDGTLRLGWKDTSLYTASAWTCNFNHNAFS</sequence>
<accession>A0ABU6VG53</accession>
<evidence type="ECO:0000256" key="1">
    <source>
        <dbReference type="ARBA" id="ARBA00004123"/>
    </source>
</evidence>
<dbReference type="PROSITE" id="PS50985">
    <property type="entry name" value="GRAS"/>
    <property type="match status" value="1"/>
</dbReference>
<evidence type="ECO:0000256" key="2">
    <source>
        <dbReference type="ARBA" id="ARBA00023015"/>
    </source>
</evidence>
<evidence type="ECO:0000256" key="6">
    <source>
        <dbReference type="SAM" id="MobiDB-lite"/>
    </source>
</evidence>
<name>A0ABU6VG53_9FABA</name>
<reference evidence="7 8" key="1">
    <citation type="journal article" date="2023" name="Plants (Basel)">
        <title>Bridging the Gap: Combining Genomics and Transcriptomics Approaches to Understand Stylosanthes scabra, an Orphan Legume from the Brazilian Caatinga.</title>
        <authorList>
            <person name="Ferreira-Neto J.R.C."/>
            <person name="da Silva M.D."/>
            <person name="Binneck E."/>
            <person name="de Melo N.F."/>
            <person name="da Silva R.H."/>
            <person name="de Melo A.L.T.M."/>
            <person name="Pandolfi V."/>
            <person name="Bustamante F.O."/>
            <person name="Brasileiro-Vidal A.C."/>
            <person name="Benko-Iseppon A.M."/>
        </authorList>
    </citation>
    <scope>NUCLEOTIDE SEQUENCE [LARGE SCALE GENOMIC DNA]</scope>
    <source>
        <tissue evidence="7">Leaves</tissue>
    </source>
</reference>
<comment type="caution">
    <text evidence="5">Lacks conserved residue(s) required for the propagation of feature annotation.</text>
</comment>
<feature type="compositionally biased region" description="Low complexity" evidence="6">
    <location>
        <begin position="82"/>
        <end position="104"/>
    </location>
</feature>
<comment type="caution">
    <text evidence="7">The sequence shown here is derived from an EMBL/GenBank/DDBJ whole genome shotgun (WGS) entry which is preliminary data.</text>
</comment>